<dbReference type="Proteomes" id="UP000006810">
    <property type="component" value="Chromosome"/>
</dbReference>
<dbReference type="HOGENOM" id="CLU_027402_41_4_14"/>
<sequence length="78" mass="9060">MFSSVVDFENSEILGYSISKSPNLRMGGKMLENVEGNEHSLNNVLLHFDQGWQYTYEDYINYLKKKQTIQSLLRKGIV</sequence>
<proteinExistence type="predicted"/>
<dbReference type="PATRIC" id="fig|496833.3.peg.652"/>
<dbReference type="KEGG" id="mfp:MBIO_0229"/>
<evidence type="ECO:0008006" key="3">
    <source>
        <dbReference type="Google" id="ProtNLM"/>
    </source>
</evidence>
<dbReference type="eggNOG" id="COG2801">
    <property type="taxonomic scope" value="Bacteria"/>
</dbReference>
<evidence type="ECO:0000313" key="2">
    <source>
        <dbReference type="Proteomes" id="UP000006810"/>
    </source>
</evidence>
<dbReference type="AlphaFoldDB" id="C4XEC2"/>
<keyword evidence="2" id="KW-1185">Reference proteome</keyword>
<protein>
    <recommendedName>
        <fullName evidence="3">Transposase</fullName>
    </recommendedName>
</protein>
<gene>
    <name evidence="1" type="ordered locus">MBIO_0229</name>
</gene>
<name>C4XEC2_MYCFP</name>
<reference evidence="1 2" key="1">
    <citation type="journal article" date="2009" name="Curr. Microbiol.">
        <title>Molecular cloning and expression of a novel cholinephosphotransferase involved in glycoglycerophospholipid biosynthesis of Mycoplasma fermentans.</title>
        <authorList>
            <person name="Ishida N."/>
            <person name="Irikura D."/>
            <person name="Matsuda K."/>
            <person name="Sato S."/>
            <person name="Asano K."/>
        </authorList>
    </citation>
    <scope>NUCLEOTIDE SEQUENCE [LARGE SCALE GENOMIC DNA]</scope>
    <source>
        <strain evidence="2">ATCC 19989 / NBRC 14854 / NCTC 10117 / PG18</strain>
    </source>
</reference>
<organism evidence="1 2">
    <name type="scientific">Mycoplasmopsis fermentans (strain ATCC 19989 / NBRC 14854 / NCTC 10117 / PG18)</name>
    <name type="common">Mycoplasma fermentans</name>
    <dbReference type="NCBI Taxonomy" id="496833"/>
    <lineage>
        <taxon>Bacteria</taxon>
        <taxon>Bacillati</taxon>
        <taxon>Mycoplasmatota</taxon>
        <taxon>Mycoplasmoidales</taxon>
        <taxon>Metamycoplasmataceae</taxon>
        <taxon>Mycoplasmopsis</taxon>
    </lineage>
</organism>
<dbReference type="EMBL" id="AP009608">
    <property type="protein sequence ID" value="BAH69494.1"/>
    <property type="molecule type" value="Genomic_DNA"/>
</dbReference>
<accession>C4XEC2</accession>
<evidence type="ECO:0000313" key="1">
    <source>
        <dbReference type="EMBL" id="BAH69494.1"/>
    </source>
</evidence>